<dbReference type="InParanoid" id="A0A1X7VQL8"/>
<dbReference type="PANTHER" id="PTHR35250">
    <property type="entry name" value="SMALL INTEGRAL MEMBRANE PROTEIN 4"/>
    <property type="match status" value="1"/>
</dbReference>
<evidence type="ECO:0000256" key="1">
    <source>
        <dbReference type="SAM" id="Phobius"/>
    </source>
</evidence>
<dbReference type="STRING" id="400682.A0A1X7VQL8"/>
<organism evidence="2">
    <name type="scientific">Amphimedon queenslandica</name>
    <name type="common">Sponge</name>
    <dbReference type="NCBI Taxonomy" id="400682"/>
    <lineage>
        <taxon>Eukaryota</taxon>
        <taxon>Metazoa</taxon>
        <taxon>Porifera</taxon>
        <taxon>Demospongiae</taxon>
        <taxon>Heteroscleromorpha</taxon>
        <taxon>Haplosclerida</taxon>
        <taxon>Niphatidae</taxon>
        <taxon>Amphimedon</taxon>
    </lineage>
</organism>
<feature type="transmembrane region" description="Helical" evidence="1">
    <location>
        <begin position="21"/>
        <end position="41"/>
    </location>
</feature>
<keyword evidence="1" id="KW-0812">Transmembrane</keyword>
<keyword evidence="1" id="KW-1133">Transmembrane helix</keyword>
<dbReference type="EnsemblMetazoa" id="Aqu2.1.42651_001">
    <property type="protein sequence ID" value="Aqu2.1.42651_001"/>
    <property type="gene ID" value="Aqu2.1.42651"/>
</dbReference>
<protein>
    <recommendedName>
        <fullName evidence="3">Small integral membrane protein 4</fullName>
    </recommendedName>
</protein>
<keyword evidence="1" id="KW-0472">Membrane</keyword>
<dbReference type="PANTHER" id="PTHR35250:SF1">
    <property type="entry name" value="UBIQUINOL-CYTOCHROME-C REDUCTASE COMPLEX ASSEMBLY FACTOR 5"/>
    <property type="match status" value="1"/>
</dbReference>
<accession>A0A1X7VQL8</accession>
<dbReference type="InterPro" id="IPR028183">
    <property type="entry name" value="UQCC5"/>
</dbReference>
<dbReference type="AlphaFoldDB" id="A0A1X7VQL8"/>
<dbReference type="eggNOG" id="ENOG502S80C">
    <property type="taxonomic scope" value="Eukaryota"/>
</dbReference>
<dbReference type="Pfam" id="PF15114">
    <property type="entry name" value="UPF0640"/>
    <property type="match status" value="1"/>
</dbReference>
<evidence type="ECO:0000313" key="2">
    <source>
        <dbReference type="EnsemblMetazoa" id="Aqu2.1.42651_001"/>
    </source>
</evidence>
<dbReference type="FunCoup" id="A0A1X7VQL8">
    <property type="interactions" value="156"/>
</dbReference>
<sequence>MSHRLKNLWTSLGSKLGVYRTIPLFFCLGAGIEWFMINVQIGKETFYDTVIRKEAEKRSRNRKPTAISNQ</sequence>
<name>A0A1X7VQL8_AMPQE</name>
<evidence type="ECO:0008006" key="3">
    <source>
        <dbReference type="Google" id="ProtNLM"/>
    </source>
</evidence>
<proteinExistence type="predicted"/>
<reference evidence="2" key="1">
    <citation type="submission" date="2017-05" db="UniProtKB">
        <authorList>
            <consortium name="EnsemblMetazoa"/>
        </authorList>
    </citation>
    <scope>IDENTIFICATION</scope>
</reference>